<dbReference type="SUPFAM" id="SSF53271">
    <property type="entry name" value="PRTase-like"/>
    <property type="match status" value="1"/>
</dbReference>
<accession>A0A382GKT6</accession>
<dbReference type="Gene3D" id="3.60.20.10">
    <property type="entry name" value="Glutamine Phosphoribosylpyrophosphate, subunit 1, domain 1"/>
    <property type="match status" value="1"/>
</dbReference>
<proteinExistence type="predicted"/>
<dbReference type="InterPro" id="IPR029055">
    <property type="entry name" value="Ntn_hydrolases_N"/>
</dbReference>
<keyword evidence="1" id="KW-0808">Transferase</keyword>
<dbReference type="PANTHER" id="PTHR11907">
    <property type="entry name" value="AMIDOPHOSPHORIBOSYLTRANSFERASE"/>
    <property type="match status" value="1"/>
</dbReference>
<dbReference type="EMBL" id="UINC01056113">
    <property type="protein sequence ID" value="SVB75758.1"/>
    <property type="molecule type" value="Genomic_DNA"/>
</dbReference>
<dbReference type="InterPro" id="IPR035584">
    <property type="entry name" value="PurF_N"/>
</dbReference>
<evidence type="ECO:0000256" key="1">
    <source>
        <dbReference type="ARBA" id="ARBA00022679"/>
    </source>
</evidence>
<sequence length="284" mass="30674">MCGVVGIVGKGPVNQDLYDALTVLQHRGQDAAGIVTVDGDRLHLRKDTGLVSQVFQQRHMHRLAGNMGIGHVRYPTAGTSSSAEAQPMYVNSPYGISLAHNGNLTNAEELVADVYRADLRHVNTESDSEILLNVFAHELDKLGEFVPGPEHIFEAVAGVHARCLGAYAAVALIMGGGIVGFRDPHGIRPLVYGCRDVQGGEEYMIASESAALAVLGFEIMGDVAPGEAVYIDVEGRLHVQQCAVDPRLTPCIFEHVYLARPDSIMDDISVHKARLRMGEKLADR</sequence>
<keyword evidence="2" id="KW-0315">Glutamine amidotransferase</keyword>
<evidence type="ECO:0000256" key="2">
    <source>
        <dbReference type="ARBA" id="ARBA00022962"/>
    </source>
</evidence>
<name>A0A382GKT6_9ZZZZ</name>
<organism evidence="4">
    <name type="scientific">marine metagenome</name>
    <dbReference type="NCBI Taxonomy" id="408172"/>
    <lineage>
        <taxon>unclassified sequences</taxon>
        <taxon>metagenomes</taxon>
        <taxon>ecological metagenomes</taxon>
    </lineage>
</organism>
<dbReference type="CDD" id="cd00715">
    <property type="entry name" value="GPATase_N"/>
    <property type="match status" value="1"/>
</dbReference>
<evidence type="ECO:0000259" key="3">
    <source>
        <dbReference type="PROSITE" id="PS51278"/>
    </source>
</evidence>
<dbReference type="Pfam" id="PF13522">
    <property type="entry name" value="GATase_6"/>
    <property type="match status" value="1"/>
</dbReference>
<dbReference type="InterPro" id="IPR017932">
    <property type="entry name" value="GATase_2_dom"/>
</dbReference>
<dbReference type="AlphaFoldDB" id="A0A382GKT6"/>
<gene>
    <name evidence="4" type="ORF">METZ01_LOCUS228612</name>
</gene>
<dbReference type="SUPFAM" id="SSF56235">
    <property type="entry name" value="N-terminal nucleophile aminohydrolases (Ntn hydrolases)"/>
    <property type="match status" value="1"/>
</dbReference>
<dbReference type="GO" id="GO:0016740">
    <property type="term" value="F:transferase activity"/>
    <property type="evidence" value="ECO:0007669"/>
    <property type="project" value="UniProtKB-KW"/>
</dbReference>
<dbReference type="InterPro" id="IPR029057">
    <property type="entry name" value="PRTase-like"/>
</dbReference>
<protein>
    <recommendedName>
        <fullName evidence="3">Glutamine amidotransferase type-2 domain-containing protein</fullName>
    </recommendedName>
</protein>
<reference evidence="4" key="1">
    <citation type="submission" date="2018-05" db="EMBL/GenBank/DDBJ databases">
        <authorList>
            <person name="Lanie J.A."/>
            <person name="Ng W.-L."/>
            <person name="Kazmierczak K.M."/>
            <person name="Andrzejewski T.M."/>
            <person name="Davidsen T.M."/>
            <person name="Wayne K.J."/>
            <person name="Tettelin H."/>
            <person name="Glass J.I."/>
            <person name="Rusch D."/>
            <person name="Podicherti R."/>
            <person name="Tsui H.-C.T."/>
            <person name="Winkler M.E."/>
        </authorList>
    </citation>
    <scope>NUCLEOTIDE SEQUENCE</scope>
</reference>
<dbReference type="PROSITE" id="PS51278">
    <property type="entry name" value="GATASE_TYPE_2"/>
    <property type="match status" value="1"/>
</dbReference>
<feature type="non-terminal residue" evidence="4">
    <location>
        <position position="284"/>
    </location>
</feature>
<evidence type="ECO:0000313" key="4">
    <source>
        <dbReference type="EMBL" id="SVB75758.1"/>
    </source>
</evidence>
<feature type="domain" description="Glutamine amidotransferase type-2" evidence="3">
    <location>
        <begin position="2"/>
        <end position="234"/>
    </location>
</feature>